<accession>A0A0F9IDD8</accession>
<dbReference type="AlphaFoldDB" id="A0A0F9IDD8"/>
<dbReference type="InterPro" id="IPR018775">
    <property type="entry name" value="RlaP"/>
</dbReference>
<evidence type="ECO:0008006" key="2">
    <source>
        <dbReference type="Google" id="ProtNLM"/>
    </source>
</evidence>
<dbReference type="EMBL" id="LAZR01012676">
    <property type="protein sequence ID" value="KKM25631.1"/>
    <property type="molecule type" value="Genomic_DNA"/>
</dbReference>
<dbReference type="PANTHER" id="PTHR34817">
    <property type="entry name" value="NUCLEOTIDYLTRANSFERASE"/>
    <property type="match status" value="1"/>
</dbReference>
<name>A0A0F9IDD8_9ZZZZ</name>
<reference evidence="1" key="1">
    <citation type="journal article" date="2015" name="Nature">
        <title>Complex archaea that bridge the gap between prokaryotes and eukaryotes.</title>
        <authorList>
            <person name="Spang A."/>
            <person name="Saw J.H."/>
            <person name="Jorgensen S.L."/>
            <person name="Zaremba-Niedzwiedzka K."/>
            <person name="Martijn J."/>
            <person name="Lind A.E."/>
            <person name="van Eijk R."/>
            <person name="Schleper C."/>
            <person name="Guy L."/>
            <person name="Ettema T.J."/>
        </authorList>
    </citation>
    <scope>NUCLEOTIDE SEQUENCE</scope>
</reference>
<gene>
    <name evidence="1" type="ORF">LCGC14_1593030</name>
</gene>
<protein>
    <recommendedName>
        <fullName evidence="2">Polymerase nucleotidyl transferase domain-containing protein</fullName>
    </recommendedName>
</protein>
<sequence>MNKLIQQIKDRVQPYGELAYLAFSGSRSYGTHTNESDTDIQGFFVPHLDYIIGIKNVNQVSLNFKNNKGNLVEGQVYSIQKIIKLLSNCNPNVLEMLWVREKDILYKNHVGEKVLNNRNLFLSKRVKHTYGGYAHAQFQRMKRINLNAMHNPKRKERREQFGYDTKNALHLIRLLTMGYEILTEYVVNVWREDRDYLKAILEGKYDFKYISEIAEKKFELLEQTYVTSDLPNVVNYEKISELLKGILLAKIKEEIE</sequence>
<evidence type="ECO:0000313" key="1">
    <source>
        <dbReference type="EMBL" id="KKM25631.1"/>
    </source>
</evidence>
<organism evidence="1">
    <name type="scientific">marine sediment metagenome</name>
    <dbReference type="NCBI Taxonomy" id="412755"/>
    <lineage>
        <taxon>unclassified sequences</taxon>
        <taxon>metagenomes</taxon>
        <taxon>ecological metagenomes</taxon>
    </lineage>
</organism>
<dbReference type="Pfam" id="PF10127">
    <property type="entry name" value="RlaP"/>
    <property type="match status" value="1"/>
</dbReference>
<comment type="caution">
    <text evidence="1">The sequence shown here is derived from an EMBL/GenBank/DDBJ whole genome shotgun (WGS) entry which is preliminary data.</text>
</comment>
<dbReference type="PANTHER" id="PTHR34817:SF1">
    <property type="entry name" value="NUCLEOTIDYLTRANSFERASE"/>
    <property type="match status" value="1"/>
</dbReference>
<proteinExistence type="predicted"/>